<feature type="chain" id="PRO_5001559430" evidence="1">
    <location>
        <begin position="20"/>
        <end position="175"/>
    </location>
</feature>
<reference evidence="2 3" key="1">
    <citation type="submission" date="2014-03" db="EMBL/GenBank/DDBJ databases">
        <title>Draft Genome Sequence of Actibacterium mucosum KCTC 23349, a Marine Alphaproteobacterium with Complex Ionic Requirements Isolated from Mediterranean Seawater at Malvarrosa Beach, Valencia, Spain.</title>
        <authorList>
            <person name="Arahal D.R."/>
            <person name="Shao Z."/>
            <person name="Lai Q."/>
            <person name="Pujalte M.J."/>
        </authorList>
    </citation>
    <scope>NUCLEOTIDE SEQUENCE [LARGE SCALE GENOMIC DNA]</scope>
    <source>
        <strain evidence="2 3">KCTC 23349</strain>
    </source>
</reference>
<sequence length="175" mass="18589">MIRTTLCAIVALIALPAAAQHAHQGSDGPLETGQSAFAAISEIVQILSDDPGTDWTKVNIQALRDHLVDMELVTTQATVNTQTEGRIVEFRVTGEGIVADAVARMATAHSPMLETATGWTVTAQPSTGGVTMHIEVQTEQELARVLGLGFFGVMTIGAHHQAHHIQMASGEDPHH</sequence>
<proteinExistence type="predicted"/>
<dbReference type="EMBL" id="JFKE01000012">
    <property type="protein sequence ID" value="KAJ54021.1"/>
    <property type="molecule type" value="Genomic_DNA"/>
</dbReference>
<keyword evidence="1" id="KW-0732">Signal</keyword>
<feature type="signal peptide" evidence="1">
    <location>
        <begin position="1"/>
        <end position="19"/>
    </location>
</feature>
<dbReference type="AlphaFoldDB" id="A0A037ZES4"/>
<evidence type="ECO:0000313" key="3">
    <source>
        <dbReference type="Proteomes" id="UP000026249"/>
    </source>
</evidence>
<dbReference type="RefSeq" id="WP_035262751.1">
    <property type="nucleotide sequence ID" value="NZ_JFKE01000012.1"/>
</dbReference>
<evidence type="ECO:0000256" key="1">
    <source>
        <dbReference type="SAM" id="SignalP"/>
    </source>
</evidence>
<protein>
    <submittedName>
        <fullName evidence="2">Uncharacterized protein</fullName>
    </submittedName>
</protein>
<dbReference type="OrthoDB" id="1524152at2"/>
<dbReference type="STRING" id="1454373.ACMU_04445"/>
<accession>A0A037ZES4</accession>
<keyword evidence="3" id="KW-1185">Reference proteome</keyword>
<organism evidence="2 3">
    <name type="scientific">Actibacterium mucosum KCTC 23349</name>
    <dbReference type="NCBI Taxonomy" id="1454373"/>
    <lineage>
        <taxon>Bacteria</taxon>
        <taxon>Pseudomonadati</taxon>
        <taxon>Pseudomonadota</taxon>
        <taxon>Alphaproteobacteria</taxon>
        <taxon>Rhodobacterales</taxon>
        <taxon>Roseobacteraceae</taxon>
        <taxon>Actibacterium</taxon>
    </lineage>
</organism>
<name>A0A037ZES4_9RHOB</name>
<gene>
    <name evidence="2" type="ORF">ACMU_04445</name>
</gene>
<evidence type="ECO:0000313" key="2">
    <source>
        <dbReference type="EMBL" id="KAJ54021.1"/>
    </source>
</evidence>
<comment type="caution">
    <text evidence="2">The sequence shown here is derived from an EMBL/GenBank/DDBJ whole genome shotgun (WGS) entry which is preliminary data.</text>
</comment>
<dbReference type="Proteomes" id="UP000026249">
    <property type="component" value="Unassembled WGS sequence"/>
</dbReference>